<feature type="compositionally biased region" description="Basic and acidic residues" evidence="1">
    <location>
        <begin position="432"/>
        <end position="452"/>
    </location>
</feature>
<gene>
    <name evidence="2" type="ORF">C8Q71DRAFT_726159</name>
</gene>
<feature type="compositionally biased region" description="Basic residues" evidence="1">
    <location>
        <begin position="498"/>
        <end position="511"/>
    </location>
</feature>
<sequence length="990" mass="110870">MAGPTPSSSTAPRFRSSLWFPLDYGTLPPRIQPRNTAWQLYVAHRAVRVATALGNGDYAVSPNADFVPPSPPNQLEREDIFSDGRRGAFEPGYHPQWWNAAQGHWPFMYEVPSGEEGADPAYVTLELGGKEKRGTFLVINRQTGKGSPMDDFTRALQDLYEAEVGRAESFLHRDHNPPSSLVLRPAVIRDKVYRLPVELTDLYTARKNVAVIQHHLLELRSYSYRAYLQESLDSGRMSIPCTGTTGVGCWIREGDDELLKRLAWFGVRVWYVRRSPTPSPSVLRPVQGFDVRLSLEGWDDEVDAPKQKIGKKKRKYLEELEAELRAEEDSDFDWDDPSDGPLPINQFRAGPSKPLGTPAANPTAVSPANVMSAFPDPEEEGWNNSPAIEQMAPSSPIRRSPSPRRSEPRTPPRRADTPMVISPESLVQPAEVRVDARRSDRTLPALRQEKGKGRAISPPRRSLSPRHRRGRSPSSSRHHRRSPPPDRRRLRSPSPTHRFPRRASRSRSPRRSRFDERRNDRQSPPGRRNPSERYEPRRPHRVSSPPRREYSDVPRPAPGDYPRRVLAKRQGSSPAPRGRSRSPVSSTGGPSVQQSGSPPQPPMPTPRTEGQPSGMRPTLQSRLAPASEVPPTTKRTLAERIQPASLLSRMAAAPSPAAGEDASGSNQPAGQSLLDRLTLPLESRLSDVPVPHPLATVPPPPPPAALHVVTLTSGVPLRTRVPVFSAAEVDDYVHRPFERSEDTATFRQTWENALGPAPSYPPEPKRPMPSPQILLADGDEGYIATLIWLHTQHEYTERLKRDPATWPALIHKQWKSRLRANPELVKATKDIAAHPLPDGVISPLRNPQGDEKANVVWELRTFHFRYNFERLAAHSLPGLKAASSESAKGAIWASTRDRIRRTWGQGTSHYPSAQEARYLDSDDDLVRLRHWFAIARLMLEWDLRSDVAADLQLAMGGSVTDAVERIKAAYTTTYKMAFKNRDPHVFCSRT</sequence>
<accession>A0ABQ8K627</accession>
<dbReference type="RefSeq" id="XP_047775374.1">
    <property type="nucleotide sequence ID" value="XM_047921749.1"/>
</dbReference>
<feature type="compositionally biased region" description="Low complexity" evidence="1">
    <location>
        <begin position="649"/>
        <end position="665"/>
    </location>
</feature>
<evidence type="ECO:0000313" key="3">
    <source>
        <dbReference type="Proteomes" id="UP000814176"/>
    </source>
</evidence>
<dbReference type="GeneID" id="72002481"/>
<keyword evidence="3" id="KW-1185">Reference proteome</keyword>
<feature type="region of interest" description="Disordered" evidence="1">
    <location>
        <begin position="326"/>
        <end position="637"/>
    </location>
</feature>
<feature type="region of interest" description="Disordered" evidence="1">
    <location>
        <begin position="649"/>
        <end position="671"/>
    </location>
</feature>
<name>A0ABQ8K627_9APHY</name>
<feature type="compositionally biased region" description="Basic and acidic residues" evidence="1">
    <location>
        <begin position="404"/>
        <end position="416"/>
    </location>
</feature>
<comment type="caution">
    <text evidence="2">The sequence shown here is derived from an EMBL/GenBank/DDBJ whole genome shotgun (WGS) entry which is preliminary data.</text>
</comment>
<organism evidence="2 3">
    <name type="scientific">Rhodofomes roseus</name>
    <dbReference type="NCBI Taxonomy" id="34475"/>
    <lineage>
        <taxon>Eukaryota</taxon>
        <taxon>Fungi</taxon>
        <taxon>Dikarya</taxon>
        <taxon>Basidiomycota</taxon>
        <taxon>Agaricomycotina</taxon>
        <taxon>Agaricomycetes</taxon>
        <taxon>Polyporales</taxon>
        <taxon>Rhodofomes</taxon>
    </lineage>
</organism>
<protein>
    <submittedName>
        <fullName evidence="2">Uncharacterized protein</fullName>
    </submittedName>
</protein>
<evidence type="ECO:0000313" key="2">
    <source>
        <dbReference type="EMBL" id="KAH9832456.1"/>
    </source>
</evidence>
<proteinExistence type="predicted"/>
<feature type="compositionally biased region" description="Basic residues" evidence="1">
    <location>
        <begin position="463"/>
        <end position="482"/>
    </location>
</feature>
<evidence type="ECO:0000256" key="1">
    <source>
        <dbReference type="SAM" id="MobiDB-lite"/>
    </source>
</evidence>
<feature type="compositionally biased region" description="Acidic residues" evidence="1">
    <location>
        <begin position="328"/>
        <end position="338"/>
    </location>
</feature>
<dbReference type="Proteomes" id="UP000814176">
    <property type="component" value="Unassembled WGS sequence"/>
</dbReference>
<feature type="compositionally biased region" description="Basic and acidic residues" evidence="1">
    <location>
        <begin position="512"/>
        <end position="521"/>
    </location>
</feature>
<dbReference type="EMBL" id="JADCUA010000021">
    <property type="protein sequence ID" value="KAH9832456.1"/>
    <property type="molecule type" value="Genomic_DNA"/>
</dbReference>
<reference evidence="2 3" key="1">
    <citation type="journal article" date="2021" name="Environ. Microbiol.">
        <title>Gene family expansions and transcriptome signatures uncover fungal adaptations to wood decay.</title>
        <authorList>
            <person name="Hage H."/>
            <person name="Miyauchi S."/>
            <person name="Viragh M."/>
            <person name="Drula E."/>
            <person name="Min B."/>
            <person name="Chaduli D."/>
            <person name="Navarro D."/>
            <person name="Favel A."/>
            <person name="Norest M."/>
            <person name="Lesage-Meessen L."/>
            <person name="Balint B."/>
            <person name="Merenyi Z."/>
            <person name="de Eugenio L."/>
            <person name="Morin E."/>
            <person name="Martinez A.T."/>
            <person name="Baldrian P."/>
            <person name="Stursova M."/>
            <person name="Martinez M.J."/>
            <person name="Novotny C."/>
            <person name="Magnuson J.K."/>
            <person name="Spatafora J.W."/>
            <person name="Maurice S."/>
            <person name="Pangilinan J."/>
            <person name="Andreopoulos W."/>
            <person name="LaButti K."/>
            <person name="Hundley H."/>
            <person name="Na H."/>
            <person name="Kuo A."/>
            <person name="Barry K."/>
            <person name="Lipzen A."/>
            <person name="Henrissat B."/>
            <person name="Riley R."/>
            <person name="Ahrendt S."/>
            <person name="Nagy L.G."/>
            <person name="Grigoriev I.V."/>
            <person name="Martin F."/>
            <person name="Rosso M.N."/>
        </authorList>
    </citation>
    <scope>NUCLEOTIDE SEQUENCE [LARGE SCALE GENOMIC DNA]</scope>
    <source>
        <strain evidence="2 3">CIRM-BRFM 1785</strain>
    </source>
</reference>
<feature type="compositionally biased region" description="Low complexity" evidence="1">
    <location>
        <begin position="569"/>
        <end position="597"/>
    </location>
</feature>